<proteinExistence type="predicted"/>
<dbReference type="OrthoDB" id="327431at2"/>
<gene>
    <name evidence="2" type="ORF">SAMN04487969_12346</name>
</gene>
<feature type="transmembrane region" description="Helical" evidence="1">
    <location>
        <begin position="21"/>
        <end position="43"/>
    </location>
</feature>
<keyword evidence="1" id="KW-0472">Membrane</keyword>
<evidence type="ECO:0008006" key="4">
    <source>
        <dbReference type="Google" id="ProtNLM"/>
    </source>
</evidence>
<dbReference type="AlphaFoldDB" id="A0A1I2HFE7"/>
<dbReference type="Proteomes" id="UP000183410">
    <property type="component" value="Unassembled WGS sequence"/>
</dbReference>
<sequence>MFAGHFGLAAIVKAKAPEVPLWALMVSTQLLDIAFVPLLLSGAETMEPIGHGGYGQNIIHADYTHSLIGALVLSLLAGLLAWLLWNKRSAVIIGSLSFSHWLFDLIFHHSDMPILPGNIGDFPLLGLRLWELPALSAAVEIVLIAAGALLYFRSVLARSRRQAETPANGNLTLKQNRNSPVRAYWAGAIMTALLILSFATDYFNL</sequence>
<evidence type="ECO:0000256" key="1">
    <source>
        <dbReference type="SAM" id="Phobius"/>
    </source>
</evidence>
<reference evidence="3" key="1">
    <citation type="submission" date="2016-10" db="EMBL/GenBank/DDBJ databases">
        <authorList>
            <person name="Varghese N."/>
            <person name="Submissions S."/>
        </authorList>
    </citation>
    <scope>NUCLEOTIDE SEQUENCE [LARGE SCALE GENOMIC DNA]</scope>
    <source>
        <strain evidence="3">CGMCC 1.10223</strain>
    </source>
</reference>
<accession>A0A1I2HFE7</accession>
<feature type="transmembrane region" description="Helical" evidence="1">
    <location>
        <begin position="183"/>
        <end position="203"/>
    </location>
</feature>
<keyword evidence="1" id="KW-1133">Transmembrane helix</keyword>
<dbReference type="EMBL" id="FONN01000023">
    <property type="protein sequence ID" value="SFF28894.1"/>
    <property type="molecule type" value="Genomic_DNA"/>
</dbReference>
<keyword evidence="1" id="KW-0812">Transmembrane</keyword>
<feature type="transmembrane region" description="Helical" evidence="1">
    <location>
        <begin position="91"/>
        <end position="110"/>
    </location>
</feature>
<evidence type="ECO:0000313" key="2">
    <source>
        <dbReference type="EMBL" id="SFF28894.1"/>
    </source>
</evidence>
<protein>
    <recommendedName>
        <fullName evidence="4">LexA-binding, inner membrane-associated hydrolase</fullName>
    </recommendedName>
</protein>
<evidence type="ECO:0000313" key="3">
    <source>
        <dbReference type="Proteomes" id="UP000183410"/>
    </source>
</evidence>
<name>A0A1I2HFE7_9BACL</name>
<organism evidence="2 3">
    <name type="scientific">Paenibacillus algorifonticola</name>
    <dbReference type="NCBI Taxonomy" id="684063"/>
    <lineage>
        <taxon>Bacteria</taxon>
        <taxon>Bacillati</taxon>
        <taxon>Bacillota</taxon>
        <taxon>Bacilli</taxon>
        <taxon>Bacillales</taxon>
        <taxon>Paenibacillaceae</taxon>
        <taxon>Paenibacillus</taxon>
    </lineage>
</organism>
<dbReference type="RefSeq" id="WP_046233837.1">
    <property type="nucleotide sequence ID" value="NZ_FONN01000023.1"/>
</dbReference>
<keyword evidence="3" id="KW-1185">Reference proteome</keyword>
<feature type="transmembrane region" description="Helical" evidence="1">
    <location>
        <begin position="130"/>
        <end position="152"/>
    </location>
</feature>
<feature type="transmembrane region" description="Helical" evidence="1">
    <location>
        <begin position="63"/>
        <end position="84"/>
    </location>
</feature>